<dbReference type="Gene3D" id="2.40.160.50">
    <property type="entry name" value="membrane protein fhac: a member of the omp85/tpsb transporter family"/>
    <property type="match status" value="1"/>
</dbReference>
<feature type="domain" description="TamA POTRA" evidence="4">
    <location>
        <begin position="52"/>
        <end position="125"/>
    </location>
</feature>
<sequence>MFNRQHKVEFSIRKSTFILECALAIAVTVAGGCSSDGKPVKSTSTVSNPVSIKVDGINRPDVRDNVYGYLSSLPQISKDKVRLYGKEITDKITLAVHSYGYYHPKIDIDYPKRDEPSRQLVAKVDLGKPLFIRNFQIEILGEGAFYQSFKRIVEKSGIGPYTLLDHGKYEKLKTDLKENAISLGFFDSKLISSRILVYQEQNAADIVLIYDTGKRYKFGKLITDEKTEWLLKPSRSLINFKEGDAFSSATLGNFSTSLSQTNYYRSVDVQPIVEDRKDGYVPVKLGLERQAKNQYRVGIGYSTDEGIRGLLGWDKPLISSHGHSFSSFIRASQKKKTAQAIYKIPHKNPNLDYFFIKLAQTRIDLNDTLSDISHASFHYVANLVGKWRRDYYVASEYEDYTQSDEKGHSFNTMLGTMISMRTTTGGLDPRAGYSIVWDNKFATKAVSDLTFWKSELTFKGVLSPSENTRFLYKLYQGANLGFDAGKVPPSMRYFAGGDQNLRGFGYKSQSTRNAKDELTGSRYMSAATAEFEFPIGMQNARGAVFLDSAIVTNNYKNDRHLLFGPGVGFRYITPYGIAKLDVACGIDNHRDKRGLRLHLQFGPEF</sequence>
<dbReference type="Pfam" id="PF01103">
    <property type="entry name" value="Omp85"/>
    <property type="match status" value="1"/>
</dbReference>
<dbReference type="Proteomes" id="UP000242432">
    <property type="component" value="Unassembled WGS sequence"/>
</dbReference>
<proteinExistence type="predicted"/>
<dbReference type="AlphaFoldDB" id="A0A1T4VGR5"/>
<name>A0A1T4VGR5_9GAMM</name>
<accession>A0A1T4VGR5</accession>
<protein>
    <submittedName>
        <fullName evidence="5">Translocation and assembly module TamA</fullName>
    </submittedName>
</protein>
<reference evidence="6" key="1">
    <citation type="submission" date="2017-02" db="EMBL/GenBank/DDBJ databases">
        <authorList>
            <person name="Varghese N."/>
            <person name="Submissions S."/>
        </authorList>
    </citation>
    <scope>NUCLEOTIDE SEQUENCE [LARGE SCALE GENOMIC DNA]</scope>
    <source>
        <strain evidence="6">DSM 3072</strain>
    </source>
</reference>
<evidence type="ECO:0000259" key="4">
    <source>
        <dbReference type="Pfam" id="PF17243"/>
    </source>
</evidence>
<comment type="subcellular location">
    <subcellularLocation>
        <location evidence="1">Membrane</location>
    </subcellularLocation>
</comment>
<dbReference type="RefSeq" id="WP_078928938.1">
    <property type="nucleotide sequence ID" value="NZ_FUXX01000024.1"/>
</dbReference>
<dbReference type="EMBL" id="FUXX01000024">
    <property type="protein sequence ID" value="SKA64164.1"/>
    <property type="molecule type" value="Genomic_DNA"/>
</dbReference>
<gene>
    <name evidence="5" type="ORF">SAMN02745213_01508</name>
</gene>
<evidence type="ECO:0000313" key="5">
    <source>
        <dbReference type="EMBL" id="SKA64164.1"/>
    </source>
</evidence>
<dbReference type="InterPro" id="IPR035243">
    <property type="entry name" value="TamA_POTRA_Dom_1"/>
</dbReference>
<feature type="domain" description="Bacterial surface antigen (D15)" evidence="3">
    <location>
        <begin position="295"/>
        <end position="605"/>
    </location>
</feature>
<evidence type="ECO:0000256" key="1">
    <source>
        <dbReference type="ARBA" id="ARBA00004370"/>
    </source>
</evidence>
<keyword evidence="6" id="KW-1185">Reference proteome</keyword>
<evidence type="ECO:0000313" key="6">
    <source>
        <dbReference type="Proteomes" id="UP000242432"/>
    </source>
</evidence>
<dbReference type="Pfam" id="PF17243">
    <property type="entry name" value="POTRA_TamA_1"/>
    <property type="match status" value="1"/>
</dbReference>
<organism evidence="5 6">
    <name type="scientific">Succinivibrio dextrinosolvens DSM 3072</name>
    <dbReference type="NCBI Taxonomy" id="1123324"/>
    <lineage>
        <taxon>Bacteria</taxon>
        <taxon>Pseudomonadati</taxon>
        <taxon>Pseudomonadota</taxon>
        <taxon>Gammaproteobacteria</taxon>
        <taxon>Aeromonadales</taxon>
        <taxon>Succinivibrionaceae</taxon>
        <taxon>Succinivibrio</taxon>
    </lineage>
</organism>
<dbReference type="InterPro" id="IPR000184">
    <property type="entry name" value="Bac_surfAg_D15"/>
</dbReference>
<dbReference type="Gene3D" id="3.10.20.310">
    <property type="entry name" value="membrane protein fhac"/>
    <property type="match status" value="3"/>
</dbReference>
<dbReference type="STRING" id="83771.SAMN02910357_01165"/>
<dbReference type="GO" id="GO:0019867">
    <property type="term" value="C:outer membrane"/>
    <property type="evidence" value="ECO:0007669"/>
    <property type="project" value="InterPro"/>
</dbReference>
<evidence type="ECO:0000256" key="2">
    <source>
        <dbReference type="ARBA" id="ARBA00023136"/>
    </source>
</evidence>
<dbReference type="PROSITE" id="PS51257">
    <property type="entry name" value="PROKAR_LIPOPROTEIN"/>
    <property type="match status" value="1"/>
</dbReference>
<keyword evidence="2" id="KW-0472">Membrane</keyword>
<evidence type="ECO:0000259" key="3">
    <source>
        <dbReference type="Pfam" id="PF01103"/>
    </source>
</evidence>